<keyword evidence="2" id="KW-0472">Membrane</keyword>
<sequence length="236" mass="25341">MSRIEEKIDNNLRKGPAGFGMLVAMFVLVFLVGAGAGIFGGIFWGKKIANKNNAKSETANSGEVKGETNTNKSKTPVTDGSSVQEYTVKAGETLFTIGLKFNLPWTKIAEYNGLSEDSVIKQGQVLKIPADGTTGAASSESKTFDINTSQSNQIQSQVDAGSLAWYLDPILVAKDQVPPTFSINKDDQFSLKSKSFTEGIAIVEVIHGTKIYQIKLIQPVKKGENGIWVCESVSAA</sequence>
<keyword evidence="2" id="KW-0812">Transmembrane</keyword>
<dbReference type="EMBL" id="KT007018">
    <property type="protein sequence ID" value="AKQ03637.1"/>
    <property type="molecule type" value="Genomic_DNA"/>
</dbReference>
<evidence type="ECO:0000256" key="1">
    <source>
        <dbReference type="SAM" id="MobiDB-lite"/>
    </source>
</evidence>
<dbReference type="SMART" id="SM00257">
    <property type="entry name" value="LysM"/>
    <property type="match status" value="1"/>
</dbReference>
<reference evidence="4" key="1">
    <citation type="journal article" date="2015" name="ISME J.">
        <title>Aquifer environment selects for microbial species cohorts in sediment and groundwater.</title>
        <authorList>
            <person name="Hug L.A."/>
            <person name="Thomas B.C."/>
            <person name="Brown C.T."/>
            <person name="Frischkorn K.R."/>
            <person name="Williams K.H."/>
            <person name="Tringe S.G."/>
            <person name="Banfield J.F."/>
        </authorList>
    </citation>
    <scope>NUCLEOTIDE SEQUENCE</scope>
</reference>
<dbReference type="SUPFAM" id="SSF54106">
    <property type="entry name" value="LysM domain"/>
    <property type="match status" value="1"/>
</dbReference>
<keyword evidence="2" id="KW-1133">Transmembrane helix</keyword>
<name>A0A0H4TB09_9BACT</name>
<organism evidence="4">
    <name type="scientific">uncultured Berkelbacteria bacterium Rifle_16ft_4_minimus_38443</name>
    <dbReference type="NCBI Taxonomy" id="1665092"/>
    <lineage>
        <taxon>Bacteria</taxon>
        <taxon>Candidatus Berkelbacteria</taxon>
        <taxon>environmental samples</taxon>
    </lineage>
</organism>
<dbReference type="InterPro" id="IPR036779">
    <property type="entry name" value="LysM_dom_sf"/>
</dbReference>
<dbReference type="PROSITE" id="PS51782">
    <property type="entry name" value="LYSM"/>
    <property type="match status" value="1"/>
</dbReference>
<evidence type="ECO:0000313" key="4">
    <source>
        <dbReference type="EMBL" id="AKQ03637.1"/>
    </source>
</evidence>
<proteinExistence type="predicted"/>
<feature type="transmembrane region" description="Helical" evidence="2">
    <location>
        <begin position="21"/>
        <end position="44"/>
    </location>
</feature>
<evidence type="ECO:0000256" key="2">
    <source>
        <dbReference type="SAM" id="Phobius"/>
    </source>
</evidence>
<accession>A0A0H4TB09</accession>
<evidence type="ECO:0000259" key="3">
    <source>
        <dbReference type="PROSITE" id="PS51782"/>
    </source>
</evidence>
<dbReference type="AlphaFoldDB" id="A0A0H4TB09"/>
<dbReference type="Gene3D" id="3.10.350.10">
    <property type="entry name" value="LysM domain"/>
    <property type="match status" value="1"/>
</dbReference>
<gene>
    <name evidence="4" type="primary">mad2</name>
</gene>
<feature type="domain" description="LysM" evidence="3">
    <location>
        <begin position="84"/>
        <end position="128"/>
    </location>
</feature>
<protein>
    <submittedName>
        <fullName evidence="4">Spore germination protein-like protein Gmad2</fullName>
    </submittedName>
</protein>
<dbReference type="Pfam" id="PF01476">
    <property type="entry name" value="LysM"/>
    <property type="match status" value="1"/>
</dbReference>
<feature type="region of interest" description="Disordered" evidence="1">
    <location>
        <begin position="55"/>
        <end position="81"/>
    </location>
</feature>
<dbReference type="CDD" id="cd00118">
    <property type="entry name" value="LysM"/>
    <property type="match status" value="1"/>
</dbReference>
<dbReference type="InterPro" id="IPR018392">
    <property type="entry name" value="LysM"/>
</dbReference>